<sequence>MYQFYFEKLEVWQNSRKLVKEIYLVTSSFPDNEKFGITIQMRRASTSISANIAEGFSRQSNKEKSRFLNIAFGSTIEIINFLILSNDLGFLSNESYIELREKAELITNQINALNKSINKE</sequence>
<protein>
    <submittedName>
        <fullName evidence="1">Four helix bundle protein</fullName>
    </submittedName>
</protein>
<dbReference type="CDD" id="cd16377">
    <property type="entry name" value="23S_rRNA_IVP_like"/>
    <property type="match status" value="1"/>
</dbReference>
<dbReference type="InterPro" id="IPR012657">
    <property type="entry name" value="23S_rRNA-intervening_sequence"/>
</dbReference>
<name>A0A4R8I8X5_9FLAO</name>
<dbReference type="NCBIfam" id="TIGR02436">
    <property type="entry name" value="four helix bundle protein"/>
    <property type="match status" value="1"/>
</dbReference>
<keyword evidence="2" id="KW-1185">Reference proteome</keyword>
<dbReference type="SUPFAM" id="SSF158446">
    <property type="entry name" value="IVS-encoded protein-like"/>
    <property type="match status" value="1"/>
</dbReference>
<dbReference type="PANTHER" id="PTHR38471:SF2">
    <property type="entry name" value="FOUR HELIX BUNDLE PROTEIN"/>
    <property type="match status" value="1"/>
</dbReference>
<dbReference type="Pfam" id="PF05635">
    <property type="entry name" value="23S_rRNA_IVP"/>
    <property type="match status" value="1"/>
</dbReference>
<dbReference type="EMBL" id="SOEO01000001">
    <property type="protein sequence ID" value="TDX86094.1"/>
    <property type="molecule type" value="Genomic_DNA"/>
</dbReference>
<evidence type="ECO:0000313" key="1">
    <source>
        <dbReference type="EMBL" id="TDX86094.1"/>
    </source>
</evidence>
<dbReference type="Gene3D" id="1.20.1440.60">
    <property type="entry name" value="23S rRNA-intervening sequence"/>
    <property type="match status" value="1"/>
</dbReference>
<accession>A0A4R8I8X5</accession>
<evidence type="ECO:0000313" key="2">
    <source>
        <dbReference type="Proteomes" id="UP000295313"/>
    </source>
</evidence>
<comment type="caution">
    <text evidence="1">The sequence shown here is derived from an EMBL/GenBank/DDBJ whole genome shotgun (WGS) entry which is preliminary data.</text>
</comment>
<dbReference type="Proteomes" id="UP000295313">
    <property type="component" value="Unassembled WGS sequence"/>
</dbReference>
<dbReference type="AlphaFoldDB" id="A0A4R8I8X5"/>
<organism evidence="1 2">
    <name type="scientific">Epilithonimonas xixisoli</name>
    <dbReference type="NCBI Taxonomy" id="1476462"/>
    <lineage>
        <taxon>Bacteria</taxon>
        <taxon>Pseudomonadati</taxon>
        <taxon>Bacteroidota</taxon>
        <taxon>Flavobacteriia</taxon>
        <taxon>Flavobacteriales</taxon>
        <taxon>Weeksellaceae</taxon>
        <taxon>Chryseobacterium group</taxon>
        <taxon>Epilithonimonas</taxon>
    </lineage>
</organism>
<gene>
    <name evidence="1" type="ORF">B0I22_0200</name>
</gene>
<reference evidence="1 2" key="1">
    <citation type="submission" date="2019-03" db="EMBL/GenBank/DDBJ databases">
        <title>Genomic Encyclopedia of Type Strains, Phase III (KMG-III): the genomes of soil and plant-associated and newly described type strains.</title>
        <authorList>
            <person name="Whitman W."/>
        </authorList>
    </citation>
    <scope>NUCLEOTIDE SEQUENCE [LARGE SCALE GENOMIC DNA]</scope>
    <source>
        <strain evidence="1 2">CGMCC 1.12802</strain>
    </source>
</reference>
<dbReference type="PANTHER" id="PTHR38471">
    <property type="entry name" value="FOUR HELIX BUNDLE PROTEIN"/>
    <property type="match status" value="1"/>
</dbReference>
<dbReference type="OrthoDB" id="9811959at2"/>
<dbReference type="InterPro" id="IPR036583">
    <property type="entry name" value="23S_rRNA_IVS_sf"/>
</dbReference>
<dbReference type="RefSeq" id="WP_133943931.1">
    <property type="nucleotide sequence ID" value="NZ_SOEO01000001.1"/>
</dbReference>
<proteinExistence type="predicted"/>